<feature type="transmembrane region" description="Helical" evidence="1">
    <location>
        <begin position="212"/>
        <end position="238"/>
    </location>
</feature>
<feature type="transmembrane region" description="Helical" evidence="1">
    <location>
        <begin position="146"/>
        <end position="168"/>
    </location>
</feature>
<organism evidence="2 3">
    <name type="scientific">Gibberella moniliformis (strain M3125 / FGSC 7600)</name>
    <name type="common">Maize ear and stalk rot fungus</name>
    <name type="synonym">Fusarium verticillioides</name>
    <dbReference type="NCBI Taxonomy" id="334819"/>
    <lineage>
        <taxon>Eukaryota</taxon>
        <taxon>Fungi</taxon>
        <taxon>Dikarya</taxon>
        <taxon>Ascomycota</taxon>
        <taxon>Pezizomycotina</taxon>
        <taxon>Sordariomycetes</taxon>
        <taxon>Hypocreomycetidae</taxon>
        <taxon>Hypocreales</taxon>
        <taxon>Nectriaceae</taxon>
        <taxon>Fusarium</taxon>
        <taxon>Fusarium fujikuroi species complex</taxon>
    </lineage>
</organism>
<feature type="transmembrane region" description="Helical" evidence="1">
    <location>
        <begin position="12"/>
        <end position="31"/>
    </location>
</feature>
<accession>W7MQQ0</accession>
<feature type="transmembrane region" description="Helical" evidence="1">
    <location>
        <begin position="250"/>
        <end position="273"/>
    </location>
</feature>
<reference evidence="2 3" key="1">
    <citation type="journal article" date="2010" name="Nature">
        <title>Comparative genomics reveals mobile pathogenicity chromosomes in Fusarium.</title>
        <authorList>
            <person name="Ma L.J."/>
            <person name="van der Does H.C."/>
            <person name="Borkovich K.A."/>
            <person name="Coleman J.J."/>
            <person name="Daboussi M.J."/>
            <person name="Di Pietro A."/>
            <person name="Dufresne M."/>
            <person name="Freitag M."/>
            <person name="Grabherr M."/>
            <person name="Henrissat B."/>
            <person name="Houterman P.M."/>
            <person name="Kang S."/>
            <person name="Shim W.B."/>
            <person name="Woloshuk C."/>
            <person name="Xie X."/>
            <person name="Xu J.R."/>
            <person name="Antoniw J."/>
            <person name="Baker S.E."/>
            <person name="Bluhm B.H."/>
            <person name="Breakspear A."/>
            <person name="Brown D.W."/>
            <person name="Butchko R.A."/>
            <person name="Chapman S."/>
            <person name="Coulson R."/>
            <person name="Coutinho P.M."/>
            <person name="Danchin E.G."/>
            <person name="Diener A."/>
            <person name="Gale L.R."/>
            <person name="Gardiner D.M."/>
            <person name="Goff S."/>
            <person name="Hammond-Kosack K.E."/>
            <person name="Hilburn K."/>
            <person name="Hua-Van A."/>
            <person name="Jonkers W."/>
            <person name="Kazan K."/>
            <person name="Kodira C.D."/>
            <person name="Koehrsen M."/>
            <person name="Kumar L."/>
            <person name="Lee Y.H."/>
            <person name="Li L."/>
            <person name="Manners J.M."/>
            <person name="Miranda-Saavedra D."/>
            <person name="Mukherjee M."/>
            <person name="Park G."/>
            <person name="Park J."/>
            <person name="Park S.Y."/>
            <person name="Proctor R.H."/>
            <person name="Regev A."/>
            <person name="Ruiz-Roldan M.C."/>
            <person name="Sain D."/>
            <person name="Sakthikumar S."/>
            <person name="Sykes S."/>
            <person name="Schwartz D.C."/>
            <person name="Turgeon B.G."/>
            <person name="Wapinski I."/>
            <person name="Yoder O."/>
            <person name="Young S."/>
            <person name="Zeng Q."/>
            <person name="Zhou S."/>
            <person name="Galagan J."/>
            <person name="Cuomo C.A."/>
            <person name="Kistler H.C."/>
            <person name="Rep M."/>
        </authorList>
    </citation>
    <scope>NUCLEOTIDE SEQUENCE [LARGE SCALE GENOMIC DNA]</scope>
    <source>
        <strain evidence="3">M3125 / FGSC 7600</strain>
    </source>
</reference>
<dbReference type="eggNOG" id="ENOG502QTW5">
    <property type="taxonomic scope" value="Eukaryota"/>
</dbReference>
<evidence type="ECO:0000313" key="2">
    <source>
        <dbReference type="EMBL" id="EWG53391.1"/>
    </source>
</evidence>
<dbReference type="VEuPathDB" id="FungiDB:FVEG_11831"/>
<keyword evidence="3" id="KW-1185">Reference proteome</keyword>
<evidence type="ECO:0008006" key="4">
    <source>
        <dbReference type="Google" id="ProtNLM"/>
    </source>
</evidence>
<protein>
    <recommendedName>
        <fullName evidence="4">TLC domain-containing protein</fullName>
    </recommendedName>
</protein>
<dbReference type="GeneID" id="30069316"/>
<dbReference type="Proteomes" id="UP000009096">
    <property type="component" value="Chromosome 4"/>
</dbReference>
<feature type="transmembrane region" description="Helical" evidence="1">
    <location>
        <begin position="285"/>
        <end position="306"/>
    </location>
</feature>
<proteinExistence type="predicted"/>
<keyword evidence="1" id="KW-0812">Transmembrane</keyword>
<dbReference type="RefSeq" id="XP_018759582.1">
    <property type="nucleotide sequence ID" value="XM_018901152.1"/>
</dbReference>
<keyword evidence="1" id="KW-1133">Transmembrane helix</keyword>
<dbReference type="EMBL" id="DS022259">
    <property type="protein sequence ID" value="EWG53391.1"/>
    <property type="molecule type" value="Genomic_DNA"/>
</dbReference>
<evidence type="ECO:0000313" key="3">
    <source>
        <dbReference type="Proteomes" id="UP000009096"/>
    </source>
</evidence>
<dbReference type="OrthoDB" id="10010954at2759"/>
<evidence type="ECO:0000256" key="1">
    <source>
        <dbReference type="SAM" id="Phobius"/>
    </source>
</evidence>
<dbReference type="AlphaFoldDB" id="W7MQQ0"/>
<dbReference type="KEGG" id="fvr:FVEG_11831"/>
<name>W7MQQ0_GIBM7</name>
<gene>
    <name evidence="2" type="ORF">FVEG_11831</name>
</gene>
<dbReference type="EMBL" id="CM000581">
    <property type="protein sequence ID" value="EWG53391.1"/>
    <property type="molecule type" value="Genomic_DNA"/>
</dbReference>
<feature type="transmembrane region" description="Helical" evidence="1">
    <location>
        <begin position="61"/>
        <end position="80"/>
    </location>
</feature>
<feature type="transmembrane region" description="Helical" evidence="1">
    <location>
        <begin position="180"/>
        <end position="200"/>
    </location>
</feature>
<sequence length="330" mass="38049">MASSSPQFDNSFLLYTFCLINCFRLYSPLAIMSDSAHHAHRLFVPKIQIIENNPLSHLLPYGSLILAISIICIVLLTNCLERWILPAVYKDICQTFERTKDERRRRSFVYFHVGSIILFCVLCSGCYPIMYFLIGDASFSTPFTKGSAVTIGDSLLVLSEVYSSYYIFEICFRTKFASPLSIAHHTGLLVITQTALSLFADHDKHHEATLEFYMCMVWGTFDVIVELPIFLMMIVWRIKRHNTLLLSRMAYTCCVWQVTGAITEVAVTIYLLNRSWHRWGLEWRIITPLVFSLWITTQLYGASRLYQMGRGERQKLKAKDELALTQEESV</sequence>
<keyword evidence="1" id="KW-0472">Membrane</keyword>
<feature type="transmembrane region" description="Helical" evidence="1">
    <location>
        <begin position="108"/>
        <end position="134"/>
    </location>
</feature>